<dbReference type="NCBIfam" id="TIGR02876">
    <property type="entry name" value="spore_yqfD"/>
    <property type="match status" value="1"/>
</dbReference>
<reference evidence="2" key="1">
    <citation type="submission" date="2020-12" db="EMBL/GenBank/DDBJ databases">
        <title>Clostridium thailandense sp. nov., a novel acetogenic bacterium isolated from peat land soil in Thailand.</title>
        <authorList>
            <person name="Chaikitkaew S."/>
            <person name="Birkeland N.K."/>
        </authorList>
    </citation>
    <scope>NUCLEOTIDE SEQUENCE</scope>
    <source>
        <strain evidence="2">DSM 17425</strain>
    </source>
</reference>
<keyword evidence="3" id="KW-1185">Reference proteome</keyword>
<keyword evidence="1" id="KW-0812">Transmembrane</keyword>
<gene>
    <name evidence="2" type="primary">yqfD</name>
    <name evidence="2" type="ORF">I6U51_03260</name>
</gene>
<keyword evidence="1" id="KW-1133">Transmembrane helix</keyword>
<evidence type="ECO:0000313" key="3">
    <source>
        <dbReference type="Proteomes" id="UP000622687"/>
    </source>
</evidence>
<dbReference type="Pfam" id="PF06898">
    <property type="entry name" value="YqfD"/>
    <property type="match status" value="1"/>
</dbReference>
<keyword evidence="1" id="KW-0472">Membrane</keyword>
<dbReference type="EMBL" id="JAEEGB010000004">
    <property type="protein sequence ID" value="MBI6871723.1"/>
    <property type="molecule type" value="Genomic_DNA"/>
</dbReference>
<protein>
    <submittedName>
        <fullName evidence="2">Sporulation protein YqfD</fullName>
    </submittedName>
</protein>
<dbReference type="Proteomes" id="UP000622687">
    <property type="component" value="Unassembled WGS sequence"/>
</dbReference>
<name>A0A934M3L6_9CLOT</name>
<accession>A0A934M3L6</accession>
<evidence type="ECO:0000313" key="2">
    <source>
        <dbReference type="EMBL" id="MBI6871723.1"/>
    </source>
</evidence>
<dbReference type="InterPro" id="IPR010690">
    <property type="entry name" value="YqfD"/>
</dbReference>
<organism evidence="2 3">
    <name type="scientific">Clostridium aciditolerans</name>
    <dbReference type="NCBI Taxonomy" id="339861"/>
    <lineage>
        <taxon>Bacteria</taxon>
        <taxon>Bacillati</taxon>
        <taxon>Bacillota</taxon>
        <taxon>Clostridia</taxon>
        <taxon>Eubacteriales</taxon>
        <taxon>Clostridiaceae</taxon>
        <taxon>Clostridium</taxon>
    </lineage>
</organism>
<proteinExistence type="predicted"/>
<feature type="transmembrane region" description="Helical" evidence="1">
    <location>
        <begin position="93"/>
        <end position="114"/>
    </location>
</feature>
<dbReference type="PIRSF" id="PIRSF029895">
    <property type="entry name" value="SpoIV"/>
    <property type="match status" value="1"/>
</dbReference>
<comment type="caution">
    <text evidence="2">The sequence shown here is derived from an EMBL/GenBank/DDBJ whole genome shotgun (WGS) entry which is preliminary data.</text>
</comment>
<dbReference type="AlphaFoldDB" id="A0A934M3L6"/>
<evidence type="ECO:0000256" key="1">
    <source>
        <dbReference type="SAM" id="Phobius"/>
    </source>
</evidence>
<sequence>MKEMSKFSFKKYKNGIITIEIQSLIPEKFVNLMWKNGVPIKNLRKENITTMIMDVNLRDYDKIEEIAKKTKTKIKIIKRRGFAFFLIKIKRRIALVLGIILFMGMLYYLSTFVWNIEISVDHSLSPYEIRQQLSSFGIKPGINKRNINVYDIEEKLIKNNENIMWVRARVEGAKLKISAAERQSPPNIIAESSPCNLVARKDGEVIRVYTKAGTPVVKKGDMIRKGQVLVKGEQGKEGATYQVHAIGDVICRTFYEEIKQVKIDTVKRERTGNKIENIYLNIKGKNIYLKKSVNKFNKYDRIEDNKLFIKKEIYYEVKETTVHGDAKKIVDNTANELYSKICANLDKSVKIIDKIVNYEAGDTYVVRVLVVAEENVALEEKIPEQQNQDVQQEQKQQ</sequence>